<reference evidence="3 4" key="1">
    <citation type="submission" date="2015-02" db="EMBL/GenBank/DDBJ databases">
        <title>Genome Sequencing of Rickettsiales.</title>
        <authorList>
            <person name="Daugherty S.C."/>
            <person name="Su Q."/>
            <person name="Abolude K."/>
            <person name="Beier-Sexton M."/>
            <person name="Carlyon J.A."/>
            <person name="Carter R."/>
            <person name="Day N.P."/>
            <person name="Dumler S.J."/>
            <person name="Dyachenko V."/>
            <person name="Godinez A."/>
            <person name="Kurtti T.J."/>
            <person name="Lichay M."/>
            <person name="Mullins K.E."/>
            <person name="Ott S."/>
            <person name="Pappas-Brown V."/>
            <person name="Paris D.H."/>
            <person name="Patel P."/>
            <person name="Richards A.L."/>
            <person name="Sadzewicz L."/>
            <person name="Sears K."/>
            <person name="Seidman D."/>
            <person name="Sengamalay N."/>
            <person name="Stenos J."/>
            <person name="Tallon L.J."/>
            <person name="Vincent G."/>
            <person name="Fraser C.M."/>
            <person name="Munderloh U."/>
            <person name="Dunning-Hotopp J.C."/>
        </authorList>
    </citation>
    <scope>NUCLEOTIDE SEQUENCE [LARGE SCALE GENOMIC DNA]</scope>
    <source>
        <strain evidence="3 4">RAC413</strain>
    </source>
</reference>
<dbReference type="InterPro" id="IPR020053">
    <property type="entry name" value="Ribosome-bd_factorA_CS"/>
</dbReference>
<dbReference type="SUPFAM" id="SSF89919">
    <property type="entry name" value="Ribosome-binding factor A, RbfA"/>
    <property type="match status" value="1"/>
</dbReference>
<comment type="function">
    <text evidence="2">One of several proteins that assist in the late maturation steps of the functional core of the 30S ribosomal subunit. Associates with free 30S ribosomal subunits (but not with 30S subunits that are part of 70S ribosomes or polysomes). Required for efficient processing of 16S rRNA. May interact with the 5'-terminal helix region of 16S rRNA.</text>
</comment>
<evidence type="ECO:0000256" key="1">
    <source>
        <dbReference type="ARBA" id="ARBA00022517"/>
    </source>
</evidence>
<sequence length="122" mass="14142">MYQPISYRNLKVASVLSKAIMQLFIKEYSDLGRILSVSKVIVSENTRDATVLVVISDSYYGDIDVIKALNAASHIIRKSIFNYVKLRYVPRLYFKLDYKFDHFTKINQMFIGENFNTSDLSL</sequence>
<dbReference type="PROSITE" id="PS01319">
    <property type="entry name" value="RBFA"/>
    <property type="match status" value="1"/>
</dbReference>
<dbReference type="Proteomes" id="UP000033562">
    <property type="component" value="Unassembled WGS sequence"/>
</dbReference>
<dbReference type="EMBL" id="LANX01000001">
    <property type="protein sequence ID" value="KJV68914.1"/>
    <property type="molecule type" value="Genomic_DNA"/>
</dbReference>
<organism evidence="3 4">
    <name type="scientific">Candidatus Neoehrlichia procyonis str. RAC413</name>
    <dbReference type="NCBI Taxonomy" id="1359163"/>
    <lineage>
        <taxon>Bacteria</taxon>
        <taxon>Pseudomonadati</taxon>
        <taxon>Pseudomonadota</taxon>
        <taxon>Alphaproteobacteria</taxon>
        <taxon>Rickettsiales</taxon>
        <taxon>Anaplasmataceae</taxon>
        <taxon>Candidatus Neoehrlichia</taxon>
    </lineage>
</organism>
<name>A0A0F3NPR8_9RICK</name>
<comment type="subunit">
    <text evidence="2">Monomer. Binds 30S ribosomal subunits, but not 50S ribosomal subunits or 70S ribosomes.</text>
</comment>
<dbReference type="Gene3D" id="3.30.300.20">
    <property type="match status" value="1"/>
</dbReference>
<dbReference type="HAMAP" id="MF_00003">
    <property type="entry name" value="RbfA"/>
    <property type="match status" value="1"/>
</dbReference>
<gene>
    <name evidence="2" type="primary">rbfA</name>
    <name evidence="3" type="ORF">NLO413_0285</name>
</gene>
<comment type="subcellular location">
    <subcellularLocation>
        <location evidence="2">Cytoplasm</location>
    </subcellularLocation>
</comment>
<proteinExistence type="inferred from homology"/>
<dbReference type="GO" id="GO:0005737">
    <property type="term" value="C:cytoplasm"/>
    <property type="evidence" value="ECO:0007669"/>
    <property type="project" value="UniProtKB-SubCell"/>
</dbReference>
<comment type="similarity">
    <text evidence="2">Belongs to the RbfA family.</text>
</comment>
<dbReference type="InterPro" id="IPR000238">
    <property type="entry name" value="RbfA"/>
</dbReference>
<dbReference type="Pfam" id="PF02033">
    <property type="entry name" value="RBFA"/>
    <property type="match status" value="1"/>
</dbReference>
<dbReference type="GO" id="GO:0030490">
    <property type="term" value="P:maturation of SSU-rRNA"/>
    <property type="evidence" value="ECO:0007669"/>
    <property type="project" value="UniProtKB-UniRule"/>
</dbReference>
<dbReference type="InterPro" id="IPR023799">
    <property type="entry name" value="RbfA_dom_sf"/>
</dbReference>
<evidence type="ECO:0000256" key="2">
    <source>
        <dbReference type="HAMAP-Rule" id="MF_00003"/>
    </source>
</evidence>
<keyword evidence="2" id="KW-0963">Cytoplasm</keyword>
<dbReference type="InterPro" id="IPR015946">
    <property type="entry name" value="KH_dom-like_a/b"/>
</dbReference>
<dbReference type="AlphaFoldDB" id="A0A0F3NPR8"/>
<protein>
    <recommendedName>
        <fullName evidence="2">Ribosome-binding factor A</fullName>
    </recommendedName>
</protein>
<keyword evidence="4" id="KW-1185">Reference proteome</keyword>
<keyword evidence="1 2" id="KW-0690">Ribosome biogenesis</keyword>
<accession>A0A0F3NPR8</accession>
<dbReference type="STRING" id="1359163.NLO413_0285"/>
<evidence type="ECO:0000313" key="4">
    <source>
        <dbReference type="Proteomes" id="UP000033562"/>
    </source>
</evidence>
<evidence type="ECO:0000313" key="3">
    <source>
        <dbReference type="EMBL" id="KJV68914.1"/>
    </source>
</evidence>
<comment type="caution">
    <text evidence="3">The sequence shown here is derived from an EMBL/GenBank/DDBJ whole genome shotgun (WGS) entry which is preliminary data.</text>
</comment>